<dbReference type="Proteomes" id="UP000317371">
    <property type="component" value="Unassembled WGS sequence"/>
</dbReference>
<dbReference type="InParanoid" id="A0A540VL07"/>
<comment type="caution">
    <text evidence="1">The sequence shown here is derived from an EMBL/GenBank/DDBJ whole genome shotgun (WGS) entry which is preliminary data.</text>
</comment>
<organism evidence="1 2">
    <name type="scientific">Litorilinea aerophila</name>
    <dbReference type="NCBI Taxonomy" id="1204385"/>
    <lineage>
        <taxon>Bacteria</taxon>
        <taxon>Bacillati</taxon>
        <taxon>Chloroflexota</taxon>
        <taxon>Caldilineae</taxon>
        <taxon>Caldilineales</taxon>
        <taxon>Caldilineaceae</taxon>
        <taxon>Litorilinea</taxon>
    </lineage>
</organism>
<keyword evidence="2" id="KW-1185">Reference proteome</keyword>
<dbReference type="EMBL" id="VIGC01000003">
    <property type="protein sequence ID" value="TQE97448.1"/>
    <property type="molecule type" value="Genomic_DNA"/>
</dbReference>
<dbReference type="AlphaFoldDB" id="A0A540VL07"/>
<name>A0A540VL07_9CHLR</name>
<dbReference type="RefSeq" id="WP_141608641.1">
    <property type="nucleotide sequence ID" value="NZ_VIGC02000003.1"/>
</dbReference>
<accession>A0A540VL07</accession>
<gene>
    <name evidence="1" type="ORF">FKZ61_03275</name>
</gene>
<protein>
    <submittedName>
        <fullName evidence="1">Uncharacterized protein</fullName>
    </submittedName>
</protein>
<evidence type="ECO:0000313" key="1">
    <source>
        <dbReference type="EMBL" id="TQE97448.1"/>
    </source>
</evidence>
<proteinExistence type="predicted"/>
<reference evidence="1 2" key="1">
    <citation type="submission" date="2019-06" db="EMBL/GenBank/DDBJ databases">
        <title>Genome sequence of Litorilinea aerophila BAA-2444.</title>
        <authorList>
            <person name="Maclea K.S."/>
            <person name="Maurais E.G."/>
            <person name="Iannazzi L.C."/>
        </authorList>
    </citation>
    <scope>NUCLEOTIDE SEQUENCE [LARGE SCALE GENOMIC DNA]</scope>
    <source>
        <strain evidence="1 2">ATCC BAA-2444</strain>
    </source>
</reference>
<sequence>MIEFILWFLGVLLVAIVTLSFLGKWASGVIQRHIEERVAALDAIVNSGRVPDSWLKSYREKAAKLLARGQDQARLERLGRQAQKYCLRQVDGLIKDLKDGSFTQDPKTREFLLRELQRRRRLWERAEWSSLLVELARQESQETAGEE</sequence>
<evidence type="ECO:0000313" key="2">
    <source>
        <dbReference type="Proteomes" id="UP000317371"/>
    </source>
</evidence>